<proteinExistence type="predicted"/>
<dbReference type="SUPFAM" id="SSF48403">
    <property type="entry name" value="Ankyrin repeat"/>
    <property type="match status" value="1"/>
</dbReference>
<protein>
    <submittedName>
        <fullName evidence="4">Ankyrin repeat-containing domain protein</fullName>
    </submittedName>
</protein>
<evidence type="ECO:0000313" key="5">
    <source>
        <dbReference type="Proteomes" id="UP000813444"/>
    </source>
</evidence>
<reference evidence="4" key="1">
    <citation type="journal article" date="2021" name="Nat. Commun.">
        <title>Genetic determinants of endophytism in the Arabidopsis root mycobiome.</title>
        <authorList>
            <person name="Mesny F."/>
            <person name="Miyauchi S."/>
            <person name="Thiergart T."/>
            <person name="Pickel B."/>
            <person name="Atanasova L."/>
            <person name="Karlsson M."/>
            <person name="Huettel B."/>
            <person name="Barry K.W."/>
            <person name="Haridas S."/>
            <person name="Chen C."/>
            <person name="Bauer D."/>
            <person name="Andreopoulos W."/>
            <person name="Pangilinan J."/>
            <person name="LaButti K."/>
            <person name="Riley R."/>
            <person name="Lipzen A."/>
            <person name="Clum A."/>
            <person name="Drula E."/>
            <person name="Henrissat B."/>
            <person name="Kohler A."/>
            <person name="Grigoriev I.V."/>
            <person name="Martin F.M."/>
            <person name="Hacquard S."/>
        </authorList>
    </citation>
    <scope>NUCLEOTIDE SEQUENCE</scope>
    <source>
        <strain evidence="4">MPI-CAGE-CH-0235</strain>
    </source>
</reference>
<dbReference type="EMBL" id="JAGPNK010000008">
    <property type="protein sequence ID" value="KAH7316670.1"/>
    <property type="molecule type" value="Genomic_DNA"/>
</dbReference>
<organism evidence="4 5">
    <name type="scientific">Stachybotrys elegans</name>
    <dbReference type="NCBI Taxonomy" id="80388"/>
    <lineage>
        <taxon>Eukaryota</taxon>
        <taxon>Fungi</taxon>
        <taxon>Dikarya</taxon>
        <taxon>Ascomycota</taxon>
        <taxon>Pezizomycotina</taxon>
        <taxon>Sordariomycetes</taxon>
        <taxon>Hypocreomycetidae</taxon>
        <taxon>Hypocreales</taxon>
        <taxon>Stachybotryaceae</taxon>
        <taxon>Stachybotrys</taxon>
    </lineage>
</organism>
<keyword evidence="1" id="KW-0677">Repeat</keyword>
<feature type="repeat" description="ANK" evidence="3">
    <location>
        <begin position="154"/>
        <end position="186"/>
    </location>
</feature>
<dbReference type="Proteomes" id="UP000813444">
    <property type="component" value="Unassembled WGS sequence"/>
</dbReference>
<evidence type="ECO:0000256" key="2">
    <source>
        <dbReference type="ARBA" id="ARBA00023043"/>
    </source>
</evidence>
<dbReference type="InterPro" id="IPR002110">
    <property type="entry name" value="Ankyrin_rpt"/>
</dbReference>
<evidence type="ECO:0000256" key="1">
    <source>
        <dbReference type="ARBA" id="ARBA00022737"/>
    </source>
</evidence>
<dbReference type="PROSITE" id="PS50088">
    <property type="entry name" value="ANK_REPEAT"/>
    <property type="match status" value="3"/>
</dbReference>
<dbReference type="AlphaFoldDB" id="A0A8K0SPP0"/>
<dbReference type="Pfam" id="PF12796">
    <property type="entry name" value="Ank_2"/>
    <property type="match status" value="1"/>
</dbReference>
<name>A0A8K0SPP0_9HYPO</name>
<keyword evidence="2 3" id="KW-0040">ANK repeat</keyword>
<dbReference type="PANTHER" id="PTHR24198:SF165">
    <property type="entry name" value="ANKYRIN REPEAT-CONTAINING PROTEIN-RELATED"/>
    <property type="match status" value="1"/>
</dbReference>
<dbReference type="InterPro" id="IPR036770">
    <property type="entry name" value="Ankyrin_rpt-contain_sf"/>
</dbReference>
<feature type="repeat" description="ANK" evidence="3">
    <location>
        <begin position="85"/>
        <end position="117"/>
    </location>
</feature>
<sequence>MKSERSPLDIDEGNSHGWTPIMLASYRGWEQIARRLSRQNPQPKPNMQNDQGNTALILAASRGNYSIVLLLVGKLRANVDMTNSNGTTAVMAAAKRGRWAVVRALANRHARVDSPNNDDEIPLHYAIRSQNRGNVSRLLLADPRRRSLTVLDNQGRSPLHIAAETGDLYIIGLLLTNGANKYATDIWGRTPSQVAFGRGYTQAGIALL</sequence>
<gene>
    <name evidence="4" type="ORF">B0I35DRAFT_433708</name>
</gene>
<comment type="caution">
    <text evidence="4">The sequence shown here is derived from an EMBL/GenBank/DDBJ whole genome shotgun (WGS) entry which is preliminary data.</text>
</comment>
<feature type="repeat" description="ANK" evidence="3">
    <location>
        <begin position="51"/>
        <end position="84"/>
    </location>
</feature>
<dbReference type="Gene3D" id="1.25.40.20">
    <property type="entry name" value="Ankyrin repeat-containing domain"/>
    <property type="match status" value="1"/>
</dbReference>
<evidence type="ECO:0000256" key="3">
    <source>
        <dbReference type="PROSITE-ProRule" id="PRU00023"/>
    </source>
</evidence>
<dbReference type="PANTHER" id="PTHR24198">
    <property type="entry name" value="ANKYRIN REPEAT AND PROTEIN KINASE DOMAIN-CONTAINING PROTEIN"/>
    <property type="match status" value="1"/>
</dbReference>
<accession>A0A8K0SPP0</accession>
<evidence type="ECO:0000313" key="4">
    <source>
        <dbReference type="EMBL" id="KAH7316670.1"/>
    </source>
</evidence>
<dbReference type="OrthoDB" id="4913379at2759"/>
<dbReference type="SMART" id="SM00248">
    <property type="entry name" value="ANK"/>
    <property type="match status" value="5"/>
</dbReference>
<dbReference type="PROSITE" id="PS50297">
    <property type="entry name" value="ANK_REP_REGION"/>
    <property type="match status" value="1"/>
</dbReference>
<dbReference type="Pfam" id="PF00023">
    <property type="entry name" value="Ank"/>
    <property type="match status" value="2"/>
</dbReference>
<keyword evidence="5" id="KW-1185">Reference proteome</keyword>